<accession>A0A0X3NY30</accession>
<reference evidence="1" key="1">
    <citation type="submission" date="2016-01" db="EMBL/GenBank/DDBJ databases">
        <title>Reference transcriptome for the parasite Schistocephalus solidus: insights into the molecular evolution of parasitism.</title>
        <authorList>
            <person name="Hebert F.O."/>
            <person name="Grambauer S."/>
            <person name="Barber I."/>
            <person name="Landry C.R."/>
            <person name="Aubin-Horth N."/>
        </authorList>
    </citation>
    <scope>NUCLEOTIDE SEQUENCE</scope>
</reference>
<sequence length="173" mass="19810">RNRLHQFLSDTLQPLTKLPLKYYPMTLMCQDLGASNQVHSSDNVDDPTSEKQRSHSVISLSLLNEKGETDLLEIDEADSDNAETLESISTSQDFRVRSRSITERLNRRKSSHSAFEHNRLSAAGRELELIQLLKEHSQLVHTIHLWSKIAKNEPVDNFDMKMSTSHNQTTIKD</sequence>
<gene>
    <name evidence="1" type="ORF">TR165043</name>
</gene>
<evidence type="ECO:0000313" key="1">
    <source>
        <dbReference type="EMBL" id="JAP44664.1"/>
    </source>
</evidence>
<dbReference type="AlphaFoldDB" id="A0A0X3NY30"/>
<organism evidence="1">
    <name type="scientific">Schistocephalus solidus</name>
    <name type="common">Tapeworm</name>
    <dbReference type="NCBI Taxonomy" id="70667"/>
    <lineage>
        <taxon>Eukaryota</taxon>
        <taxon>Metazoa</taxon>
        <taxon>Spiralia</taxon>
        <taxon>Lophotrochozoa</taxon>
        <taxon>Platyhelminthes</taxon>
        <taxon>Cestoda</taxon>
        <taxon>Eucestoda</taxon>
        <taxon>Diphyllobothriidea</taxon>
        <taxon>Diphyllobothriidae</taxon>
        <taxon>Schistocephalus</taxon>
    </lineage>
</organism>
<dbReference type="EMBL" id="GEEE01018561">
    <property type="protein sequence ID" value="JAP44664.1"/>
    <property type="molecule type" value="Transcribed_RNA"/>
</dbReference>
<feature type="non-terminal residue" evidence="1">
    <location>
        <position position="1"/>
    </location>
</feature>
<name>A0A0X3NY30_SCHSO</name>
<proteinExistence type="predicted"/>
<protein>
    <submittedName>
        <fullName evidence="1">Uncharacterized protein</fullName>
    </submittedName>
</protein>